<protein>
    <recommendedName>
        <fullName evidence="5">DUF4283 domain protein</fullName>
    </recommendedName>
</protein>
<dbReference type="EnsemblPlants" id="KEH19946">
    <property type="protein sequence ID" value="KEH19946"/>
    <property type="gene ID" value="MTR_8g063620"/>
</dbReference>
<evidence type="ECO:0008006" key="5">
    <source>
        <dbReference type="Google" id="ProtNLM"/>
    </source>
</evidence>
<keyword evidence="4" id="KW-1185">Reference proteome</keyword>
<dbReference type="Proteomes" id="UP000002051">
    <property type="component" value="Chromosome 8"/>
</dbReference>
<evidence type="ECO:0000313" key="2">
    <source>
        <dbReference type="EMBL" id="KEH19946.1"/>
    </source>
</evidence>
<gene>
    <name evidence="2" type="ordered locus">MTR_8g063620</name>
</gene>
<evidence type="ECO:0000313" key="3">
    <source>
        <dbReference type="EnsemblPlants" id="KEH19946"/>
    </source>
</evidence>
<feature type="compositionally biased region" description="Polar residues" evidence="1">
    <location>
        <begin position="1"/>
        <end position="10"/>
    </location>
</feature>
<name>A0A072TRZ6_MEDTR</name>
<dbReference type="HOGENOM" id="CLU_1878533_0_0_1"/>
<evidence type="ECO:0000256" key="1">
    <source>
        <dbReference type="SAM" id="MobiDB-lite"/>
    </source>
</evidence>
<feature type="compositionally biased region" description="Polar residues" evidence="1">
    <location>
        <begin position="19"/>
        <end position="30"/>
    </location>
</feature>
<feature type="region of interest" description="Disordered" evidence="1">
    <location>
        <begin position="1"/>
        <end position="30"/>
    </location>
</feature>
<reference evidence="3" key="3">
    <citation type="submission" date="2015-04" db="UniProtKB">
        <authorList>
            <consortium name="EnsemblPlants"/>
        </authorList>
    </citation>
    <scope>IDENTIFICATION</scope>
    <source>
        <strain evidence="3">cv. Jemalong A17</strain>
    </source>
</reference>
<accession>A0A072TRZ6</accession>
<evidence type="ECO:0000313" key="4">
    <source>
        <dbReference type="Proteomes" id="UP000002051"/>
    </source>
</evidence>
<reference evidence="2 4" key="1">
    <citation type="journal article" date="2011" name="Nature">
        <title>The Medicago genome provides insight into the evolution of rhizobial symbioses.</title>
        <authorList>
            <person name="Young N.D."/>
            <person name="Debelle F."/>
            <person name="Oldroyd G.E."/>
            <person name="Geurts R."/>
            <person name="Cannon S.B."/>
            <person name="Udvardi M.K."/>
            <person name="Benedito V.A."/>
            <person name="Mayer K.F."/>
            <person name="Gouzy J."/>
            <person name="Schoof H."/>
            <person name="Van de Peer Y."/>
            <person name="Proost S."/>
            <person name="Cook D.R."/>
            <person name="Meyers B.C."/>
            <person name="Spannagl M."/>
            <person name="Cheung F."/>
            <person name="De Mita S."/>
            <person name="Krishnakumar V."/>
            <person name="Gundlach H."/>
            <person name="Zhou S."/>
            <person name="Mudge J."/>
            <person name="Bharti A.K."/>
            <person name="Murray J.D."/>
            <person name="Naoumkina M.A."/>
            <person name="Rosen B."/>
            <person name="Silverstein K.A."/>
            <person name="Tang H."/>
            <person name="Rombauts S."/>
            <person name="Zhao P.X."/>
            <person name="Zhou P."/>
            <person name="Barbe V."/>
            <person name="Bardou P."/>
            <person name="Bechner M."/>
            <person name="Bellec A."/>
            <person name="Berger A."/>
            <person name="Berges H."/>
            <person name="Bidwell S."/>
            <person name="Bisseling T."/>
            <person name="Choisne N."/>
            <person name="Couloux A."/>
            <person name="Denny R."/>
            <person name="Deshpande S."/>
            <person name="Dai X."/>
            <person name="Doyle J.J."/>
            <person name="Dudez A.M."/>
            <person name="Farmer A.D."/>
            <person name="Fouteau S."/>
            <person name="Franken C."/>
            <person name="Gibelin C."/>
            <person name="Gish J."/>
            <person name="Goldstein S."/>
            <person name="Gonzalez A.J."/>
            <person name="Green P.J."/>
            <person name="Hallab A."/>
            <person name="Hartog M."/>
            <person name="Hua A."/>
            <person name="Humphray S.J."/>
            <person name="Jeong D.H."/>
            <person name="Jing Y."/>
            <person name="Jocker A."/>
            <person name="Kenton S.M."/>
            <person name="Kim D.J."/>
            <person name="Klee K."/>
            <person name="Lai H."/>
            <person name="Lang C."/>
            <person name="Lin S."/>
            <person name="Macmil S.L."/>
            <person name="Magdelenat G."/>
            <person name="Matthews L."/>
            <person name="McCorrison J."/>
            <person name="Monaghan E.L."/>
            <person name="Mun J.H."/>
            <person name="Najar F.Z."/>
            <person name="Nicholson C."/>
            <person name="Noirot C."/>
            <person name="O'Bleness M."/>
            <person name="Paule C.R."/>
            <person name="Poulain J."/>
            <person name="Prion F."/>
            <person name="Qin B."/>
            <person name="Qu C."/>
            <person name="Retzel E.F."/>
            <person name="Riddle C."/>
            <person name="Sallet E."/>
            <person name="Samain S."/>
            <person name="Samson N."/>
            <person name="Sanders I."/>
            <person name="Saurat O."/>
            <person name="Scarpelli C."/>
            <person name="Schiex T."/>
            <person name="Segurens B."/>
            <person name="Severin A.J."/>
            <person name="Sherrier D.J."/>
            <person name="Shi R."/>
            <person name="Sims S."/>
            <person name="Singer S.R."/>
            <person name="Sinharoy S."/>
            <person name="Sterck L."/>
            <person name="Viollet A."/>
            <person name="Wang B.B."/>
            <person name="Wang K."/>
            <person name="Wang M."/>
            <person name="Wang X."/>
            <person name="Warfsmann J."/>
            <person name="Weissenbach J."/>
            <person name="White D.D."/>
            <person name="White J.D."/>
            <person name="Wiley G.B."/>
            <person name="Wincker P."/>
            <person name="Xing Y."/>
            <person name="Yang L."/>
            <person name="Yao Z."/>
            <person name="Ying F."/>
            <person name="Zhai J."/>
            <person name="Zhou L."/>
            <person name="Zuber A."/>
            <person name="Denarie J."/>
            <person name="Dixon R.A."/>
            <person name="May G.D."/>
            <person name="Schwartz D.C."/>
            <person name="Rogers J."/>
            <person name="Quetier F."/>
            <person name="Town C.D."/>
            <person name="Roe B.A."/>
        </authorList>
    </citation>
    <scope>NUCLEOTIDE SEQUENCE [LARGE SCALE GENOMIC DNA]</scope>
    <source>
        <strain evidence="2">A17</strain>
        <strain evidence="3 4">cv. Jemalong A17</strain>
    </source>
</reference>
<organism evidence="2 4">
    <name type="scientific">Medicago truncatula</name>
    <name type="common">Barrel medic</name>
    <name type="synonym">Medicago tribuloides</name>
    <dbReference type="NCBI Taxonomy" id="3880"/>
    <lineage>
        <taxon>Eukaryota</taxon>
        <taxon>Viridiplantae</taxon>
        <taxon>Streptophyta</taxon>
        <taxon>Embryophyta</taxon>
        <taxon>Tracheophyta</taxon>
        <taxon>Spermatophyta</taxon>
        <taxon>Magnoliopsida</taxon>
        <taxon>eudicotyledons</taxon>
        <taxon>Gunneridae</taxon>
        <taxon>Pentapetalae</taxon>
        <taxon>rosids</taxon>
        <taxon>fabids</taxon>
        <taxon>Fabales</taxon>
        <taxon>Fabaceae</taxon>
        <taxon>Papilionoideae</taxon>
        <taxon>50 kb inversion clade</taxon>
        <taxon>NPAAA clade</taxon>
        <taxon>Hologalegina</taxon>
        <taxon>IRL clade</taxon>
        <taxon>Trifolieae</taxon>
        <taxon>Medicago</taxon>
    </lineage>
</organism>
<dbReference type="EMBL" id="CM001224">
    <property type="protein sequence ID" value="KEH19946.1"/>
    <property type="molecule type" value="Genomic_DNA"/>
</dbReference>
<proteinExistence type="predicted"/>
<sequence length="136" mass="14991">MDFDSQSELASTVKPPSPSTVVALSNNSNPPKKSFAQALAATTVTDTSTPLPTPIIRGKTLCIPISDETYAQGIEACKRNLRGRLILNKGDKPYGSREVQTKLQQLWTNIGPWKMTPLGKGYFEFYFSSHDDLRTV</sequence>
<dbReference type="AlphaFoldDB" id="A0A072TRZ6"/>
<reference evidence="2 4" key="2">
    <citation type="journal article" date="2014" name="BMC Genomics">
        <title>An improved genome release (version Mt4.0) for the model legume Medicago truncatula.</title>
        <authorList>
            <person name="Tang H."/>
            <person name="Krishnakumar V."/>
            <person name="Bidwell S."/>
            <person name="Rosen B."/>
            <person name="Chan A."/>
            <person name="Zhou S."/>
            <person name="Gentzbittel L."/>
            <person name="Childs K.L."/>
            <person name="Yandell M."/>
            <person name="Gundlach H."/>
            <person name="Mayer K.F."/>
            <person name="Schwartz D.C."/>
            <person name="Town C.D."/>
        </authorList>
    </citation>
    <scope>GENOME REANNOTATION</scope>
    <source>
        <strain evidence="2">A17</strain>
        <strain evidence="3 4">cv. Jemalong A17</strain>
    </source>
</reference>